<evidence type="ECO:0000313" key="3">
    <source>
        <dbReference type="Proteomes" id="UP000199159"/>
    </source>
</evidence>
<dbReference type="RefSeq" id="WP_175490147.1">
    <property type="nucleotide sequence ID" value="NZ_FNJU01000001.1"/>
</dbReference>
<feature type="transmembrane region" description="Helical" evidence="1">
    <location>
        <begin position="80"/>
        <end position="98"/>
    </location>
</feature>
<name>A0A1H0PEP4_9BACI</name>
<evidence type="ECO:0000256" key="1">
    <source>
        <dbReference type="SAM" id="Phobius"/>
    </source>
</evidence>
<keyword evidence="1" id="KW-1133">Transmembrane helix</keyword>
<protein>
    <submittedName>
        <fullName evidence="2">Uncharacterized membrane protein YesL</fullName>
    </submittedName>
</protein>
<dbReference type="EMBL" id="FNJU01000001">
    <property type="protein sequence ID" value="SDP03155.1"/>
    <property type="molecule type" value="Genomic_DNA"/>
</dbReference>
<feature type="transmembrane region" description="Helical" evidence="1">
    <location>
        <begin position="110"/>
        <end position="134"/>
    </location>
</feature>
<dbReference type="Pfam" id="PF04854">
    <property type="entry name" value="DUF624"/>
    <property type="match status" value="1"/>
</dbReference>
<keyword evidence="1" id="KW-0472">Membrane</keyword>
<proteinExistence type="predicted"/>
<keyword evidence="3" id="KW-1185">Reference proteome</keyword>
<organism evidence="2 3">
    <name type="scientific">Litchfieldia salsa</name>
    <dbReference type="NCBI Taxonomy" id="930152"/>
    <lineage>
        <taxon>Bacteria</taxon>
        <taxon>Bacillati</taxon>
        <taxon>Bacillota</taxon>
        <taxon>Bacilli</taxon>
        <taxon>Bacillales</taxon>
        <taxon>Bacillaceae</taxon>
        <taxon>Litchfieldia</taxon>
    </lineage>
</organism>
<dbReference type="STRING" id="930152.SAMN05216565_101273"/>
<sequence length="206" mass="23471">MQTVTTWYIRFGDWALKLFLLNLLWILFSFVGLFIGGIFPATVALFAVMRKLLMSDENENIPLFKLFWTTYKKDFFKANFLGYPLLIGGLILFVNLRVLQQLDSSPINMLLNGATLIIAFLYLMTLLNLFPVFVHFNLRNFQYFKYAFVLSVGKPLQSILLIAGVIITIFVLLQVPGLIPVFGVSVLSLVVMKIALSSFPERDNTI</sequence>
<dbReference type="AlphaFoldDB" id="A0A1H0PEP4"/>
<accession>A0A1H0PEP4</accession>
<feature type="transmembrane region" description="Helical" evidence="1">
    <location>
        <begin position="146"/>
        <end position="172"/>
    </location>
</feature>
<gene>
    <name evidence="2" type="ORF">SAMN05216565_101273</name>
</gene>
<dbReference type="Proteomes" id="UP000199159">
    <property type="component" value="Unassembled WGS sequence"/>
</dbReference>
<feature type="transmembrane region" description="Helical" evidence="1">
    <location>
        <begin position="23"/>
        <end position="48"/>
    </location>
</feature>
<evidence type="ECO:0000313" key="2">
    <source>
        <dbReference type="EMBL" id="SDP03155.1"/>
    </source>
</evidence>
<keyword evidence="1" id="KW-0812">Transmembrane</keyword>
<feature type="transmembrane region" description="Helical" evidence="1">
    <location>
        <begin position="178"/>
        <end position="196"/>
    </location>
</feature>
<reference evidence="3" key="1">
    <citation type="submission" date="2016-10" db="EMBL/GenBank/DDBJ databases">
        <authorList>
            <person name="Varghese N."/>
            <person name="Submissions S."/>
        </authorList>
    </citation>
    <scope>NUCLEOTIDE SEQUENCE [LARGE SCALE GENOMIC DNA]</scope>
    <source>
        <strain evidence="3">IBRC-M10078</strain>
    </source>
</reference>
<dbReference type="InterPro" id="IPR006938">
    <property type="entry name" value="DUF624"/>
</dbReference>